<protein>
    <submittedName>
        <fullName evidence="1">Uncharacterized protein</fullName>
    </submittedName>
</protein>
<organism evidence="1 2">
    <name type="scientific">Streptomyces violaceusniger</name>
    <dbReference type="NCBI Taxonomy" id="68280"/>
    <lineage>
        <taxon>Bacteria</taxon>
        <taxon>Bacillati</taxon>
        <taxon>Actinomycetota</taxon>
        <taxon>Actinomycetes</taxon>
        <taxon>Kitasatosporales</taxon>
        <taxon>Streptomycetaceae</taxon>
        <taxon>Streptomyces</taxon>
        <taxon>Streptomyces violaceusniger group</taxon>
    </lineage>
</organism>
<comment type="caution">
    <text evidence="1">The sequence shown here is derived from an EMBL/GenBank/DDBJ whole genome shotgun (WGS) entry which is preliminary data.</text>
</comment>
<keyword evidence="2" id="KW-1185">Reference proteome</keyword>
<dbReference type="AlphaFoldDB" id="A0A4D4L522"/>
<gene>
    <name evidence="1" type="ORF">SVIO_061170</name>
</gene>
<proteinExistence type="predicted"/>
<sequence length="42" mass="4698">MELDLTGLRHVDHACEMALATWTERHNAVVKRGAAIEERVPA</sequence>
<dbReference type="Proteomes" id="UP000301309">
    <property type="component" value="Unassembled WGS sequence"/>
</dbReference>
<dbReference type="EMBL" id="BJHW01000001">
    <property type="protein sequence ID" value="GDY55494.1"/>
    <property type="molecule type" value="Genomic_DNA"/>
</dbReference>
<evidence type="ECO:0000313" key="2">
    <source>
        <dbReference type="Proteomes" id="UP000301309"/>
    </source>
</evidence>
<evidence type="ECO:0000313" key="1">
    <source>
        <dbReference type="EMBL" id="GDY55494.1"/>
    </source>
</evidence>
<accession>A0A4D4L522</accession>
<name>A0A4D4L522_STRVO</name>
<reference evidence="1 2" key="1">
    <citation type="journal article" date="2020" name="Int. J. Syst. Evol. Microbiol.">
        <title>Reclassification of Streptomyces castelarensis and Streptomyces sporoclivatus as later heterotypic synonyms of Streptomyces antimycoticus.</title>
        <authorList>
            <person name="Komaki H."/>
            <person name="Tamura T."/>
        </authorList>
    </citation>
    <scope>NUCLEOTIDE SEQUENCE [LARGE SCALE GENOMIC DNA]</scope>
    <source>
        <strain evidence="1 2">NBRC 13459</strain>
    </source>
</reference>